<accession>A0ABU7CA38</accession>
<comment type="caution">
    <text evidence="2">The sequence shown here is derived from an EMBL/GenBank/DDBJ whole genome shotgun (WGS) entry which is preliminary data.</text>
</comment>
<name>A0ABU7CA38_9TELE</name>
<dbReference type="EMBL" id="JAHUTI010080511">
    <property type="protein sequence ID" value="MED6258429.1"/>
    <property type="molecule type" value="Genomic_DNA"/>
</dbReference>
<protein>
    <submittedName>
        <fullName evidence="2">Uncharacterized protein</fullName>
    </submittedName>
</protein>
<evidence type="ECO:0000256" key="1">
    <source>
        <dbReference type="SAM" id="MobiDB-lite"/>
    </source>
</evidence>
<organism evidence="2 3">
    <name type="scientific">Ataeniobius toweri</name>
    <dbReference type="NCBI Taxonomy" id="208326"/>
    <lineage>
        <taxon>Eukaryota</taxon>
        <taxon>Metazoa</taxon>
        <taxon>Chordata</taxon>
        <taxon>Craniata</taxon>
        <taxon>Vertebrata</taxon>
        <taxon>Euteleostomi</taxon>
        <taxon>Actinopterygii</taxon>
        <taxon>Neopterygii</taxon>
        <taxon>Teleostei</taxon>
        <taxon>Neoteleostei</taxon>
        <taxon>Acanthomorphata</taxon>
        <taxon>Ovalentaria</taxon>
        <taxon>Atherinomorphae</taxon>
        <taxon>Cyprinodontiformes</taxon>
        <taxon>Goodeidae</taxon>
        <taxon>Ataeniobius</taxon>
    </lineage>
</organism>
<feature type="region of interest" description="Disordered" evidence="1">
    <location>
        <begin position="1"/>
        <end position="22"/>
    </location>
</feature>
<keyword evidence="3" id="KW-1185">Reference proteome</keyword>
<sequence length="76" mass="8001">MILEGSTVEGEPGSFTGSLRSLETGMQPTEKIILEVLLQREDLGFLHKQTGCKLGTGGNLGRRTREGTGVLAALGS</sequence>
<gene>
    <name evidence="2" type="ORF">ATANTOWER_007235</name>
</gene>
<proteinExistence type="predicted"/>
<evidence type="ECO:0000313" key="3">
    <source>
        <dbReference type="Proteomes" id="UP001345963"/>
    </source>
</evidence>
<evidence type="ECO:0000313" key="2">
    <source>
        <dbReference type="EMBL" id="MED6258429.1"/>
    </source>
</evidence>
<dbReference type="Proteomes" id="UP001345963">
    <property type="component" value="Unassembled WGS sequence"/>
</dbReference>
<reference evidence="2 3" key="1">
    <citation type="submission" date="2021-07" db="EMBL/GenBank/DDBJ databases">
        <authorList>
            <person name="Palmer J.M."/>
        </authorList>
    </citation>
    <scope>NUCLEOTIDE SEQUENCE [LARGE SCALE GENOMIC DNA]</scope>
    <source>
        <strain evidence="2 3">AT_MEX2019</strain>
        <tissue evidence="2">Muscle</tissue>
    </source>
</reference>